<dbReference type="PANTHER" id="PTHR46796:SF2">
    <property type="entry name" value="TRANSCRIPTIONAL REGULATORY PROTEIN"/>
    <property type="match status" value="1"/>
</dbReference>
<dbReference type="InterPro" id="IPR003313">
    <property type="entry name" value="AraC-bd"/>
</dbReference>
<dbReference type="OrthoDB" id="183331at2"/>
<dbReference type="GO" id="GO:0003700">
    <property type="term" value="F:DNA-binding transcription factor activity"/>
    <property type="evidence" value="ECO:0007669"/>
    <property type="project" value="InterPro"/>
</dbReference>
<dbReference type="KEGG" id="pbv:AR543_04050"/>
<dbReference type="GO" id="GO:0043565">
    <property type="term" value="F:sequence-specific DNA binding"/>
    <property type="evidence" value="ECO:0007669"/>
    <property type="project" value="InterPro"/>
</dbReference>
<evidence type="ECO:0000259" key="5">
    <source>
        <dbReference type="PROSITE" id="PS01124"/>
    </source>
</evidence>
<dbReference type="InterPro" id="IPR037923">
    <property type="entry name" value="HTH-like"/>
</dbReference>
<name>A0A172ZDQ1_9BACL</name>
<proteinExistence type="predicted"/>
<dbReference type="InterPro" id="IPR018060">
    <property type="entry name" value="HTH_AraC"/>
</dbReference>
<dbReference type="PROSITE" id="PS01124">
    <property type="entry name" value="HTH_ARAC_FAMILY_2"/>
    <property type="match status" value="1"/>
</dbReference>
<dbReference type="SMART" id="SM00342">
    <property type="entry name" value="HTH_ARAC"/>
    <property type="match status" value="1"/>
</dbReference>
<reference evidence="7" key="1">
    <citation type="submission" date="2015-10" db="EMBL/GenBank/DDBJ databases">
        <title>Genome of Paenibacillus bovis sp. nov.</title>
        <authorList>
            <person name="Wu Z."/>
            <person name="Gao C."/>
            <person name="Liu Z."/>
            <person name="Zheng H."/>
        </authorList>
    </citation>
    <scope>NUCLEOTIDE SEQUENCE [LARGE SCALE GENOMIC DNA]</scope>
    <source>
        <strain evidence="7">BD3526</strain>
    </source>
</reference>
<evidence type="ECO:0000256" key="1">
    <source>
        <dbReference type="ARBA" id="ARBA00023015"/>
    </source>
</evidence>
<dbReference type="Pfam" id="PF12833">
    <property type="entry name" value="HTH_18"/>
    <property type="match status" value="1"/>
</dbReference>
<dbReference type="Proteomes" id="UP000078148">
    <property type="component" value="Chromosome"/>
</dbReference>
<reference evidence="6 7" key="2">
    <citation type="journal article" date="2016" name="Int. J. Syst. Evol. Microbiol.">
        <title>Paenibacillus bovis sp. nov., isolated from raw yak (Bos grunniens) milk.</title>
        <authorList>
            <person name="Gao C."/>
            <person name="Han J."/>
            <person name="Liu Z."/>
            <person name="Xu X."/>
            <person name="Hang F."/>
            <person name="Wu Z."/>
        </authorList>
    </citation>
    <scope>NUCLEOTIDE SEQUENCE [LARGE SCALE GENOMIC DNA]</scope>
    <source>
        <strain evidence="6 7">BD3526</strain>
    </source>
</reference>
<dbReference type="InterPro" id="IPR018062">
    <property type="entry name" value="HTH_AraC-typ_CS"/>
</dbReference>
<keyword evidence="1" id="KW-0805">Transcription regulation</keyword>
<dbReference type="SUPFAM" id="SSF46689">
    <property type="entry name" value="Homeodomain-like"/>
    <property type="match status" value="2"/>
</dbReference>
<feature type="domain" description="HTH araC/xylS-type" evidence="5">
    <location>
        <begin position="170"/>
        <end position="267"/>
    </location>
</feature>
<sequence length="268" mass="31230">MTHMIFYRHPDLPFLEAKHCLADDLAYHKHFHEEYSVGLIEQGQTNAWCDGTTMLVEEGRMISFPPQMLHACHPDQGLDWQYKMLFIQPQWLQGLEQRELEAVHIPYLLSAGKNEACRLHIRQIMQQLRQQADALTIESGLIELLQTLTGSESGDISHGRSHRQDHKYIGRVREYLNAHFNEKITLAQLEQEVGISRFHLIRLFKQWNHLPPHRYQNVLRINYAKTELARQRPIADIAAEAGFYDQSHLTRLFIRMVGVTPGKYSLSV</sequence>
<dbReference type="AlphaFoldDB" id="A0A172ZDQ1"/>
<evidence type="ECO:0000256" key="4">
    <source>
        <dbReference type="ARBA" id="ARBA00023163"/>
    </source>
</evidence>
<evidence type="ECO:0000256" key="3">
    <source>
        <dbReference type="ARBA" id="ARBA00023159"/>
    </source>
</evidence>
<dbReference type="PANTHER" id="PTHR46796">
    <property type="entry name" value="HTH-TYPE TRANSCRIPTIONAL ACTIVATOR RHAS-RELATED"/>
    <property type="match status" value="1"/>
</dbReference>
<dbReference type="RefSeq" id="WP_060532044.1">
    <property type="nucleotide sequence ID" value="NZ_CP013023.1"/>
</dbReference>
<dbReference type="Pfam" id="PF02311">
    <property type="entry name" value="AraC_binding"/>
    <property type="match status" value="1"/>
</dbReference>
<keyword evidence="2" id="KW-0238">DNA-binding</keyword>
<dbReference type="InterPro" id="IPR050204">
    <property type="entry name" value="AraC_XylS_family_regulators"/>
</dbReference>
<evidence type="ECO:0000256" key="2">
    <source>
        <dbReference type="ARBA" id="ARBA00023125"/>
    </source>
</evidence>
<dbReference type="PROSITE" id="PS00041">
    <property type="entry name" value="HTH_ARAC_FAMILY_1"/>
    <property type="match status" value="1"/>
</dbReference>
<dbReference type="STRING" id="1616788.AR543_04050"/>
<keyword evidence="3" id="KW-0010">Activator</keyword>
<keyword evidence="7" id="KW-1185">Reference proteome</keyword>
<dbReference type="SUPFAM" id="SSF51215">
    <property type="entry name" value="Regulatory protein AraC"/>
    <property type="match status" value="1"/>
</dbReference>
<protein>
    <submittedName>
        <fullName evidence="6">AraC family transcriptional regulator</fullName>
    </submittedName>
</protein>
<gene>
    <name evidence="6" type="ORF">AR543_04050</name>
</gene>
<keyword evidence="4" id="KW-0804">Transcription</keyword>
<evidence type="ECO:0000313" key="7">
    <source>
        <dbReference type="Proteomes" id="UP000078148"/>
    </source>
</evidence>
<accession>A0A172ZDQ1</accession>
<organism evidence="6 7">
    <name type="scientific">Paenibacillus bovis</name>
    <dbReference type="NCBI Taxonomy" id="1616788"/>
    <lineage>
        <taxon>Bacteria</taxon>
        <taxon>Bacillati</taxon>
        <taxon>Bacillota</taxon>
        <taxon>Bacilli</taxon>
        <taxon>Bacillales</taxon>
        <taxon>Paenibacillaceae</taxon>
        <taxon>Paenibacillus</taxon>
    </lineage>
</organism>
<dbReference type="Gene3D" id="1.10.10.60">
    <property type="entry name" value="Homeodomain-like"/>
    <property type="match status" value="1"/>
</dbReference>
<dbReference type="InterPro" id="IPR009057">
    <property type="entry name" value="Homeodomain-like_sf"/>
</dbReference>
<evidence type="ECO:0000313" key="6">
    <source>
        <dbReference type="EMBL" id="ANF95270.1"/>
    </source>
</evidence>
<dbReference type="EMBL" id="CP013023">
    <property type="protein sequence ID" value="ANF95270.1"/>
    <property type="molecule type" value="Genomic_DNA"/>
</dbReference>